<organism evidence="6 7">
    <name type="scientific">Motiliproteus coralliicola</name>
    <dbReference type="NCBI Taxonomy" id="2283196"/>
    <lineage>
        <taxon>Bacteria</taxon>
        <taxon>Pseudomonadati</taxon>
        <taxon>Pseudomonadota</taxon>
        <taxon>Gammaproteobacteria</taxon>
        <taxon>Oceanospirillales</taxon>
        <taxon>Oceanospirillaceae</taxon>
        <taxon>Motiliproteus</taxon>
    </lineage>
</organism>
<dbReference type="AlphaFoldDB" id="A0A369WR98"/>
<sequence length="102" mass="10610">MGSSPLLYAVTGALIFGIGLLASLRDEALLARIIAINISGVGVFLMLVSFAYRGFELAPDPIPHALVLTGIVVAVAASGLALALEKRLAELPKSKTHKEDSP</sequence>
<accession>A0A369WR98</accession>
<feature type="transmembrane region" description="Helical" evidence="5">
    <location>
        <begin position="64"/>
        <end position="84"/>
    </location>
</feature>
<evidence type="ECO:0000256" key="5">
    <source>
        <dbReference type="SAM" id="Phobius"/>
    </source>
</evidence>
<comment type="subcellular location">
    <subcellularLocation>
        <location evidence="1">Membrane</location>
        <topology evidence="1">Multi-pass membrane protein</topology>
    </subcellularLocation>
</comment>
<comment type="caution">
    <text evidence="6">The sequence shown here is derived from an EMBL/GenBank/DDBJ whole genome shotgun (WGS) entry which is preliminary data.</text>
</comment>
<proteinExistence type="predicted"/>
<dbReference type="OrthoDB" id="1494613at2"/>
<evidence type="ECO:0000256" key="4">
    <source>
        <dbReference type="ARBA" id="ARBA00023136"/>
    </source>
</evidence>
<dbReference type="EMBL" id="QQOH01000001">
    <property type="protein sequence ID" value="RDE24061.1"/>
    <property type="molecule type" value="Genomic_DNA"/>
</dbReference>
<reference evidence="6 7" key="1">
    <citation type="submission" date="2018-07" db="EMBL/GenBank/DDBJ databases">
        <title>Motiliproteus coralliicola sp. nov., a bacterium isolated from Coral.</title>
        <authorList>
            <person name="Wang G."/>
        </authorList>
    </citation>
    <scope>NUCLEOTIDE SEQUENCE [LARGE SCALE GENOMIC DNA]</scope>
    <source>
        <strain evidence="6 7">C34</strain>
    </source>
</reference>
<keyword evidence="4 5" id="KW-0472">Membrane</keyword>
<feature type="transmembrane region" description="Helical" evidence="5">
    <location>
        <begin position="29"/>
        <end position="52"/>
    </location>
</feature>
<evidence type="ECO:0000256" key="1">
    <source>
        <dbReference type="ARBA" id="ARBA00004141"/>
    </source>
</evidence>
<evidence type="ECO:0000256" key="3">
    <source>
        <dbReference type="ARBA" id="ARBA00022989"/>
    </source>
</evidence>
<evidence type="ECO:0000256" key="2">
    <source>
        <dbReference type="ARBA" id="ARBA00022692"/>
    </source>
</evidence>
<dbReference type="Proteomes" id="UP000253769">
    <property type="component" value="Unassembled WGS sequence"/>
</dbReference>
<dbReference type="Gene3D" id="1.10.287.3510">
    <property type="match status" value="1"/>
</dbReference>
<dbReference type="Pfam" id="PF00420">
    <property type="entry name" value="Oxidored_q2"/>
    <property type="match status" value="1"/>
</dbReference>
<name>A0A369WR98_9GAMM</name>
<gene>
    <name evidence="6" type="ORF">DV711_00175</name>
</gene>
<evidence type="ECO:0000313" key="7">
    <source>
        <dbReference type="Proteomes" id="UP000253769"/>
    </source>
</evidence>
<keyword evidence="3 5" id="KW-1133">Transmembrane helix</keyword>
<evidence type="ECO:0000313" key="6">
    <source>
        <dbReference type="EMBL" id="RDE24061.1"/>
    </source>
</evidence>
<dbReference type="RefSeq" id="WP_114693642.1">
    <property type="nucleotide sequence ID" value="NZ_QQOH01000001.1"/>
</dbReference>
<keyword evidence="7" id="KW-1185">Reference proteome</keyword>
<protein>
    <submittedName>
        <fullName evidence="6">Na+/H+ antiporter subunit C</fullName>
    </submittedName>
</protein>
<keyword evidence="2 5" id="KW-0812">Transmembrane</keyword>
<dbReference type="GO" id="GO:0016020">
    <property type="term" value="C:membrane"/>
    <property type="evidence" value="ECO:0007669"/>
    <property type="project" value="UniProtKB-SubCell"/>
</dbReference>
<feature type="transmembrane region" description="Helical" evidence="5">
    <location>
        <begin position="6"/>
        <end position="22"/>
    </location>
</feature>
<dbReference type="InterPro" id="IPR039428">
    <property type="entry name" value="NUOK/Mnh_C1-like"/>
</dbReference>